<dbReference type="CDD" id="cd00009">
    <property type="entry name" value="AAA"/>
    <property type="match status" value="1"/>
</dbReference>
<feature type="non-terminal residue" evidence="2">
    <location>
        <position position="244"/>
    </location>
</feature>
<dbReference type="GO" id="GO:0005886">
    <property type="term" value="C:plasma membrane"/>
    <property type="evidence" value="ECO:0007669"/>
    <property type="project" value="TreeGrafter"/>
</dbReference>
<dbReference type="Gene3D" id="3.40.50.300">
    <property type="entry name" value="P-loop containing nucleotide triphosphate hydrolases"/>
    <property type="match status" value="1"/>
</dbReference>
<dbReference type="InterPro" id="IPR027417">
    <property type="entry name" value="P-loop_NTPase"/>
</dbReference>
<feature type="domain" description="AAA+ ATPase" evidence="1">
    <location>
        <begin position="132"/>
        <end position="239"/>
    </location>
</feature>
<dbReference type="EMBL" id="AUZY01005276">
    <property type="protein sequence ID" value="EQD59595.1"/>
    <property type="molecule type" value="Genomic_DNA"/>
</dbReference>
<comment type="caution">
    <text evidence="2">The sequence shown here is derived from an EMBL/GenBank/DDBJ whole genome shotgun (WGS) entry which is preliminary data.</text>
</comment>
<organism evidence="2">
    <name type="scientific">mine drainage metagenome</name>
    <dbReference type="NCBI Taxonomy" id="410659"/>
    <lineage>
        <taxon>unclassified sequences</taxon>
        <taxon>metagenomes</taxon>
        <taxon>ecological metagenomes</taxon>
    </lineage>
</organism>
<reference evidence="2" key="2">
    <citation type="journal article" date="2014" name="ISME J.">
        <title>Microbial stratification in low pH oxic and suboxic macroscopic growths along an acid mine drainage.</title>
        <authorList>
            <person name="Mendez-Garcia C."/>
            <person name="Mesa V."/>
            <person name="Sprenger R.R."/>
            <person name="Richter M."/>
            <person name="Diez M.S."/>
            <person name="Solano J."/>
            <person name="Bargiela R."/>
            <person name="Golyshina O.V."/>
            <person name="Manteca A."/>
            <person name="Ramos J.L."/>
            <person name="Gallego J.R."/>
            <person name="Llorente I."/>
            <person name="Martins Dos Santos V.A."/>
            <person name="Jensen O.N."/>
            <person name="Pelaez A.I."/>
            <person name="Sanchez J."/>
            <person name="Ferrer M."/>
        </authorList>
    </citation>
    <scope>NUCLEOTIDE SEQUENCE</scope>
</reference>
<dbReference type="Pfam" id="PF00308">
    <property type="entry name" value="Bac_DnaA"/>
    <property type="match status" value="1"/>
</dbReference>
<sequence>MRGNTSEAVWSAGLSTLRLVDYRDNTLVIGAPNHIQLQRVQQRYLPLITAHAREVAGIPIDVALTVTDTTTAPTPPSAPLDDEPTPATVFAPSVDRPARLDPRMTFDSFVPGSSNRLAFAAAQSVAETPGRTYNPLMIYGNSGLGKTHLLHAIGNYVHENYPDRKVLYVSTETFLNDFIRAIQTRTQLALHARYRENDVVLIDDIQFMETRGETFHEEIFHTYNALHGEGKQIVLTSDRSPRDL</sequence>
<dbReference type="InterPro" id="IPR013317">
    <property type="entry name" value="DnaA_dom"/>
</dbReference>
<dbReference type="PANTHER" id="PTHR30050">
    <property type="entry name" value="CHROMOSOMAL REPLICATION INITIATOR PROTEIN DNAA"/>
    <property type="match status" value="1"/>
</dbReference>
<dbReference type="PANTHER" id="PTHR30050:SF2">
    <property type="entry name" value="CHROMOSOMAL REPLICATION INITIATOR PROTEIN DNAA"/>
    <property type="match status" value="1"/>
</dbReference>
<dbReference type="InterPro" id="IPR020591">
    <property type="entry name" value="Chromosome_initiator_DnaA-like"/>
</dbReference>
<dbReference type="SMART" id="SM00382">
    <property type="entry name" value="AAA"/>
    <property type="match status" value="1"/>
</dbReference>
<proteinExistence type="predicted"/>
<evidence type="ECO:0000259" key="1">
    <source>
        <dbReference type="SMART" id="SM00382"/>
    </source>
</evidence>
<evidence type="ECO:0000313" key="2">
    <source>
        <dbReference type="EMBL" id="EQD59595.1"/>
    </source>
</evidence>
<dbReference type="AlphaFoldDB" id="T1C0C9"/>
<dbReference type="GO" id="GO:0006270">
    <property type="term" value="P:DNA replication initiation"/>
    <property type="evidence" value="ECO:0007669"/>
    <property type="project" value="TreeGrafter"/>
</dbReference>
<dbReference type="InterPro" id="IPR038454">
    <property type="entry name" value="DnaA_N_sf"/>
</dbReference>
<dbReference type="InterPro" id="IPR003593">
    <property type="entry name" value="AAA+_ATPase"/>
</dbReference>
<dbReference type="GO" id="GO:0003688">
    <property type="term" value="F:DNA replication origin binding"/>
    <property type="evidence" value="ECO:0007669"/>
    <property type="project" value="TreeGrafter"/>
</dbReference>
<accession>T1C0C9</accession>
<name>T1C0C9_9ZZZZ</name>
<dbReference type="PRINTS" id="PR00051">
    <property type="entry name" value="DNAA"/>
</dbReference>
<gene>
    <name evidence="2" type="ORF">B1B_08143</name>
</gene>
<dbReference type="SUPFAM" id="SSF52540">
    <property type="entry name" value="P-loop containing nucleoside triphosphate hydrolases"/>
    <property type="match status" value="1"/>
</dbReference>
<reference evidence="2" key="1">
    <citation type="submission" date="2013-08" db="EMBL/GenBank/DDBJ databases">
        <authorList>
            <person name="Mendez C."/>
            <person name="Richter M."/>
            <person name="Ferrer M."/>
            <person name="Sanchez J."/>
        </authorList>
    </citation>
    <scope>NUCLEOTIDE SEQUENCE</scope>
</reference>
<protein>
    <submittedName>
        <fullName evidence="2">Chromosomal replication initiator protein DnaA</fullName>
    </submittedName>
</protein>
<dbReference type="Gene3D" id="3.30.300.180">
    <property type="match status" value="1"/>
</dbReference>